<dbReference type="EMBL" id="CAUYUJ010017760">
    <property type="protein sequence ID" value="CAK0877624.1"/>
    <property type="molecule type" value="Genomic_DNA"/>
</dbReference>
<dbReference type="SUPFAM" id="SSF53098">
    <property type="entry name" value="Ribonuclease H-like"/>
    <property type="match status" value="1"/>
</dbReference>
<keyword evidence="3" id="KW-1185">Reference proteome</keyword>
<dbReference type="Gene3D" id="3.30.420.10">
    <property type="entry name" value="Ribonuclease H-like superfamily/Ribonuclease H"/>
    <property type="match status" value="1"/>
</dbReference>
<evidence type="ECO:0000313" key="2">
    <source>
        <dbReference type="EMBL" id="CAK0877624.1"/>
    </source>
</evidence>
<gene>
    <name evidence="2" type="ORF">PCOR1329_LOCUS61639</name>
</gene>
<feature type="non-terminal residue" evidence="2">
    <location>
        <position position="1"/>
    </location>
</feature>
<protein>
    <recommendedName>
        <fullName evidence="4">RNase H type-1 domain-containing protein</fullName>
    </recommendedName>
</protein>
<accession>A0ABN9VVK1</accession>
<dbReference type="InterPro" id="IPR012337">
    <property type="entry name" value="RNaseH-like_sf"/>
</dbReference>
<evidence type="ECO:0000256" key="1">
    <source>
        <dbReference type="SAM" id="MobiDB-lite"/>
    </source>
</evidence>
<sequence>DFELKAGQFGALPGARQTNNRAELFALIKCMEETRGPITFWTDSEITFLDWNAERDTKKEFTGNRAADKYAEQGARLHAIPRNEMNCYEWARATAALVRTRIAINTKDCLARRGRGWTCRCCNETIMQSTTSLETVKTWLQEGCKGPPPETGRGVVYNGIQAHETHELRRLGRERRWYCRRCASSVTEYVSDRLQQECEGAPSCNSMKHKLKAWETLADLDHWRRENAVPPDLGQPGHKPSQPGLSNKEPSDDQNDTGLGQLGNFEVGSAPSWSLGAADAQEALRSEGEVSGGTLRRPL</sequence>
<dbReference type="InterPro" id="IPR036397">
    <property type="entry name" value="RNaseH_sf"/>
</dbReference>
<proteinExistence type="predicted"/>
<organism evidence="2 3">
    <name type="scientific">Prorocentrum cordatum</name>
    <dbReference type="NCBI Taxonomy" id="2364126"/>
    <lineage>
        <taxon>Eukaryota</taxon>
        <taxon>Sar</taxon>
        <taxon>Alveolata</taxon>
        <taxon>Dinophyceae</taxon>
        <taxon>Prorocentrales</taxon>
        <taxon>Prorocentraceae</taxon>
        <taxon>Prorocentrum</taxon>
    </lineage>
</organism>
<feature type="region of interest" description="Disordered" evidence="1">
    <location>
        <begin position="227"/>
        <end position="299"/>
    </location>
</feature>
<evidence type="ECO:0000313" key="3">
    <source>
        <dbReference type="Proteomes" id="UP001189429"/>
    </source>
</evidence>
<reference evidence="2" key="1">
    <citation type="submission" date="2023-10" db="EMBL/GenBank/DDBJ databases">
        <authorList>
            <person name="Chen Y."/>
            <person name="Shah S."/>
            <person name="Dougan E. K."/>
            <person name="Thang M."/>
            <person name="Chan C."/>
        </authorList>
    </citation>
    <scope>NUCLEOTIDE SEQUENCE [LARGE SCALE GENOMIC DNA]</scope>
</reference>
<dbReference type="Proteomes" id="UP001189429">
    <property type="component" value="Unassembled WGS sequence"/>
</dbReference>
<comment type="caution">
    <text evidence="2">The sequence shown here is derived from an EMBL/GenBank/DDBJ whole genome shotgun (WGS) entry which is preliminary data.</text>
</comment>
<evidence type="ECO:0008006" key="4">
    <source>
        <dbReference type="Google" id="ProtNLM"/>
    </source>
</evidence>
<name>A0ABN9VVK1_9DINO</name>